<feature type="region of interest" description="Disordered" evidence="1">
    <location>
        <begin position="99"/>
        <end position="154"/>
    </location>
</feature>
<proteinExistence type="predicted"/>
<evidence type="ECO:0000256" key="1">
    <source>
        <dbReference type="SAM" id="MobiDB-lite"/>
    </source>
</evidence>
<dbReference type="PANTHER" id="PTHR43628:SF1">
    <property type="entry name" value="CHITIN SYNTHASE REGULATORY FACTOR 2-RELATED"/>
    <property type="match status" value="1"/>
</dbReference>
<organism evidence="2 3">
    <name type="scientific">Ganoderma sinense ZZ0214-1</name>
    <dbReference type="NCBI Taxonomy" id="1077348"/>
    <lineage>
        <taxon>Eukaryota</taxon>
        <taxon>Fungi</taxon>
        <taxon>Dikarya</taxon>
        <taxon>Basidiomycota</taxon>
        <taxon>Agaricomycotina</taxon>
        <taxon>Agaricomycetes</taxon>
        <taxon>Polyporales</taxon>
        <taxon>Polyporaceae</taxon>
        <taxon>Ganoderma</taxon>
    </lineage>
</organism>
<gene>
    <name evidence="2" type="ORF">GSI_06913</name>
</gene>
<sequence length="587" mass="62696">MAELSPNSPRTPNLTDSSPLGSLIRRTSSRRVNGSQRPANLELLTTPSRPAPAGNAIPSAPPSPILHTQFRDSTATATSYFVDGASMRTFSWDARSQITIPSSPSSSHTYQGPARALESLSSGDDVESNTNRYRDTWRSSGVVDPPSVYDPPDVPDLPTVVVSAAAEASPAPQPWDQGYYVPVPGPSKGGRMPSRVSTNNTVNFSRPVPVDFHSSESEERKREVLMRNIHNHSSARSPTPGAGPSSRPHSPSYSPAPSPGLGPMVAVAGHSPGSRPVSPASLGGQLPSPYEGYDEASTQSQNGFTSPAPAVRAHAQAQAQSSAIAPRLHPGAEPRIDSSPSVYSNYSFYELPPTPTSATQRSPSGLSHPPIQPPSSAPAYMQGHPHTPTTPGGGRPHAKGKADNAAAITNPQTAQDYLQVGIQHHLENRLSESAAAFEKSATLGGGCGVGMLMWGLAQRHGWGCPMNEQAGFRWLRRAAELAVTDLEKGRQGDMSAVKSELVLAIYEVGQSFFRGWGVQKDKEMAVQYYRVAARLGDPDAQQELAFCLLNGKGCKKDKREAAKWYRAAVKQGVSDVGLAWIYKDKYQ</sequence>
<keyword evidence="3" id="KW-1185">Reference proteome</keyword>
<dbReference type="SUPFAM" id="SSF81901">
    <property type="entry name" value="HCP-like"/>
    <property type="match status" value="1"/>
</dbReference>
<evidence type="ECO:0000313" key="3">
    <source>
        <dbReference type="Proteomes" id="UP000230002"/>
    </source>
</evidence>
<feature type="compositionally biased region" description="Polar residues" evidence="1">
    <location>
        <begin position="30"/>
        <end position="48"/>
    </location>
</feature>
<feature type="compositionally biased region" description="Low complexity" evidence="1">
    <location>
        <begin position="306"/>
        <end position="326"/>
    </location>
</feature>
<protein>
    <submittedName>
        <fullName evidence="2">Transporter</fullName>
    </submittedName>
</protein>
<feature type="region of interest" description="Disordered" evidence="1">
    <location>
        <begin position="166"/>
        <end position="339"/>
    </location>
</feature>
<feature type="compositionally biased region" description="Polar residues" evidence="1">
    <location>
        <begin position="195"/>
        <end position="204"/>
    </location>
</feature>
<dbReference type="InterPro" id="IPR006597">
    <property type="entry name" value="Sel1-like"/>
</dbReference>
<feature type="compositionally biased region" description="Polar residues" evidence="1">
    <location>
        <begin position="1"/>
        <end position="20"/>
    </location>
</feature>
<dbReference type="GO" id="GO:0010972">
    <property type="term" value="P:negative regulation of G2/M transition of mitotic cell cycle"/>
    <property type="evidence" value="ECO:0007669"/>
    <property type="project" value="TreeGrafter"/>
</dbReference>
<dbReference type="PANTHER" id="PTHR43628">
    <property type="entry name" value="ACTIVATOR OF C KINASE PROTEIN 1-RELATED"/>
    <property type="match status" value="1"/>
</dbReference>
<dbReference type="OrthoDB" id="2148946at2759"/>
<dbReference type="InterPro" id="IPR011990">
    <property type="entry name" value="TPR-like_helical_dom_sf"/>
</dbReference>
<accession>A0A2G8SAF8</accession>
<evidence type="ECO:0000313" key="2">
    <source>
        <dbReference type="EMBL" id="PIL30745.1"/>
    </source>
</evidence>
<feature type="region of interest" description="Disordered" evidence="1">
    <location>
        <begin position="353"/>
        <end position="403"/>
    </location>
</feature>
<dbReference type="GO" id="GO:0032153">
    <property type="term" value="C:cell division site"/>
    <property type="evidence" value="ECO:0007669"/>
    <property type="project" value="TreeGrafter"/>
</dbReference>
<dbReference type="STRING" id="1077348.A0A2G8SAF8"/>
<dbReference type="EMBL" id="AYKW01000013">
    <property type="protein sequence ID" value="PIL30745.1"/>
    <property type="molecule type" value="Genomic_DNA"/>
</dbReference>
<feature type="compositionally biased region" description="Polar residues" evidence="1">
    <location>
        <begin position="356"/>
        <end position="365"/>
    </location>
</feature>
<feature type="compositionally biased region" description="Basic and acidic residues" evidence="1">
    <location>
        <begin position="213"/>
        <end position="225"/>
    </location>
</feature>
<dbReference type="InterPro" id="IPR052945">
    <property type="entry name" value="Mitotic_Regulator"/>
</dbReference>
<dbReference type="AlphaFoldDB" id="A0A2G8SAF8"/>
<reference evidence="2 3" key="1">
    <citation type="journal article" date="2015" name="Sci. Rep.">
        <title>Chromosome-level genome map provides insights into diverse defense mechanisms in the medicinal fungus Ganoderma sinense.</title>
        <authorList>
            <person name="Zhu Y."/>
            <person name="Xu J."/>
            <person name="Sun C."/>
            <person name="Zhou S."/>
            <person name="Xu H."/>
            <person name="Nelson D.R."/>
            <person name="Qian J."/>
            <person name="Song J."/>
            <person name="Luo H."/>
            <person name="Xiang L."/>
            <person name="Li Y."/>
            <person name="Xu Z."/>
            <person name="Ji A."/>
            <person name="Wang L."/>
            <person name="Lu S."/>
            <person name="Hayward A."/>
            <person name="Sun W."/>
            <person name="Li X."/>
            <person name="Schwartz D.C."/>
            <person name="Wang Y."/>
            <person name="Chen S."/>
        </authorList>
    </citation>
    <scope>NUCLEOTIDE SEQUENCE [LARGE SCALE GENOMIC DNA]</scope>
    <source>
        <strain evidence="2 3">ZZ0214-1</strain>
    </source>
</reference>
<dbReference type="Gene3D" id="1.25.40.10">
    <property type="entry name" value="Tetratricopeptide repeat domain"/>
    <property type="match status" value="1"/>
</dbReference>
<feature type="compositionally biased region" description="Low complexity" evidence="1">
    <location>
        <begin position="244"/>
        <end position="253"/>
    </location>
</feature>
<comment type="caution">
    <text evidence="2">The sequence shown here is derived from an EMBL/GenBank/DDBJ whole genome shotgun (WGS) entry which is preliminary data.</text>
</comment>
<feature type="region of interest" description="Disordered" evidence="1">
    <location>
        <begin position="1"/>
        <end position="64"/>
    </location>
</feature>
<feature type="compositionally biased region" description="Polar residues" evidence="1">
    <location>
        <begin position="296"/>
        <end position="305"/>
    </location>
</feature>
<name>A0A2G8SAF8_9APHY</name>
<dbReference type="Pfam" id="PF08238">
    <property type="entry name" value="Sel1"/>
    <property type="match status" value="3"/>
</dbReference>
<dbReference type="SMART" id="SM00671">
    <property type="entry name" value="SEL1"/>
    <property type="match status" value="3"/>
</dbReference>
<dbReference type="Proteomes" id="UP000230002">
    <property type="component" value="Unassembled WGS sequence"/>
</dbReference>